<keyword evidence="1" id="KW-0812">Transmembrane</keyword>
<name>A0ABU8MC93_9PSEU</name>
<keyword evidence="1" id="KW-0472">Membrane</keyword>
<sequence>MSFLTSDYGAWWVVAGVVLALAATVLRECRTDGVPTGGRVTRWSVHAALAVVVVVLAASTAARFATVL</sequence>
<feature type="transmembrane region" description="Helical" evidence="1">
    <location>
        <begin position="43"/>
        <end position="65"/>
    </location>
</feature>
<organism evidence="2 3">
    <name type="scientific">Actinomycetospora flava</name>
    <dbReference type="NCBI Taxonomy" id="3129232"/>
    <lineage>
        <taxon>Bacteria</taxon>
        <taxon>Bacillati</taxon>
        <taxon>Actinomycetota</taxon>
        <taxon>Actinomycetes</taxon>
        <taxon>Pseudonocardiales</taxon>
        <taxon>Pseudonocardiaceae</taxon>
        <taxon>Actinomycetospora</taxon>
    </lineage>
</organism>
<protein>
    <submittedName>
        <fullName evidence="2">Uncharacterized protein</fullName>
    </submittedName>
</protein>
<accession>A0ABU8MC93</accession>
<evidence type="ECO:0000256" key="1">
    <source>
        <dbReference type="SAM" id="Phobius"/>
    </source>
</evidence>
<proteinExistence type="predicted"/>
<comment type="caution">
    <text evidence="2">The sequence shown here is derived from an EMBL/GenBank/DDBJ whole genome shotgun (WGS) entry which is preliminary data.</text>
</comment>
<dbReference type="EMBL" id="JBBEGM010000011">
    <property type="protein sequence ID" value="MEJ2864285.1"/>
    <property type="molecule type" value="Genomic_DNA"/>
</dbReference>
<reference evidence="2 3" key="1">
    <citation type="submission" date="2024-03" db="EMBL/GenBank/DDBJ databases">
        <title>Actinomycetospora sp. OC33-EN07, a novel actinomycete isolated from wild orchid (Aerides multiflora).</title>
        <authorList>
            <person name="Suriyachadkun C."/>
        </authorList>
    </citation>
    <scope>NUCLEOTIDE SEQUENCE [LARGE SCALE GENOMIC DNA]</scope>
    <source>
        <strain evidence="2 3">OC33-EN07</strain>
    </source>
</reference>
<evidence type="ECO:0000313" key="3">
    <source>
        <dbReference type="Proteomes" id="UP001369736"/>
    </source>
</evidence>
<dbReference type="Proteomes" id="UP001369736">
    <property type="component" value="Unassembled WGS sequence"/>
</dbReference>
<keyword evidence="3" id="KW-1185">Reference proteome</keyword>
<dbReference type="RefSeq" id="WP_337705649.1">
    <property type="nucleotide sequence ID" value="NZ_JBBEGM010000011.1"/>
</dbReference>
<evidence type="ECO:0000313" key="2">
    <source>
        <dbReference type="EMBL" id="MEJ2864285.1"/>
    </source>
</evidence>
<gene>
    <name evidence="2" type="ORF">WCD58_24220</name>
</gene>
<keyword evidence="1" id="KW-1133">Transmembrane helix</keyword>